<feature type="transmembrane region" description="Helical" evidence="6">
    <location>
        <begin position="449"/>
        <end position="467"/>
    </location>
</feature>
<evidence type="ECO:0000256" key="2">
    <source>
        <dbReference type="ARBA" id="ARBA00022692"/>
    </source>
</evidence>
<feature type="transmembrane region" description="Helical" evidence="6">
    <location>
        <begin position="304"/>
        <end position="326"/>
    </location>
</feature>
<evidence type="ECO:0000313" key="9">
    <source>
        <dbReference type="Proteomes" id="UP001398556"/>
    </source>
</evidence>
<dbReference type="SUPFAM" id="SSF52833">
    <property type="entry name" value="Thioredoxin-like"/>
    <property type="match status" value="1"/>
</dbReference>
<protein>
    <submittedName>
        <fullName evidence="8">Cytochrome c biogenesis protein CcdA</fullName>
    </submittedName>
</protein>
<name>A0ABU9HNJ0_9FLAO</name>
<feature type="domain" description="Cytochrome C biogenesis protein transmembrane" evidence="7">
    <location>
        <begin position="184"/>
        <end position="396"/>
    </location>
</feature>
<feature type="transmembrane region" description="Helical" evidence="6">
    <location>
        <begin position="411"/>
        <end position="428"/>
    </location>
</feature>
<accession>A0ABU9HNJ0</accession>
<reference evidence="8 9" key="1">
    <citation type="submission" date="2024-04" db="EMBL/GenBank/DDBJ databases">
        <title>Flavobacterium sp. DGU99 16S ribosomal RNA gene Genome sequencing and assembly.</title>
        <authorList>
            <person name="Park S."/>
        </authorList>
    </citation>
    <scope>NUCLEOTIDE SEQUENCE [LARGE SCALE GENOMIC DNA]</scope>
    <source>
        <strain evidence="8 9">DGU99</strain>
    </source>
</reference>
<evidence type="ECO:0000259" key="7">
    <source>
        <dbReference type="Pfam" id="PF02683"/>
    </source>
</evidence>
<feature type="transmembrane region" description="Helical" evidence="6">
    <location>
        <begin position="183"/>
        <end position="207"/>
    </location>
</feature>
<dbReference type="RefSeq" id="WP_341700927.1">
    <property type="nucleotide sequence ID" value="NZ_JBBYHU010000025.1"/>
</dbReference>
<feature type="transmembrane region" description="Helical" evidence="6">
    <location>
        <begin position="262"/>
        <end position="283"/>
    </location>
</feature>
<dbReference type="InterPro" id="IPR003834">
    <property type="entry name" value="Cyt_c_assmbl_TM_dom"/>
</dbReference>
<dbReference type="InterPro" id="IPR036249">
    <property type="entry name" value="Thioredoxin-like_sf"/>
</dbReference>
<dbReference type="Proteomes" id="UP001398556">
    <property type="component" value="Unassembled WGS sequence"/>
</dbReference>
<dbReference type="PANTHER" id="PTHR32234:SF0">
    <property type="entry name" value="THIOL:DISULFIDE INTERCHANGE PROTEIN DSBD"/>
    <property type="match status" value="1"/>
</dbReference>
<dbReference type="PANTHER" id="PTHR32234">
    <property type="entry name" value="THIOL:DISULFIDE INTERCHANGE PROTEIN DSBD"/>
    <property type="match status" value="1"/>
</dbReference>
<comment type="caution">
    <text evidence="8">The sequence shown here is derived from an EMBL/GenBank/DDBJ whole genome shotgun (WGS) entry which is preliminary data.</text>
</comment>
<feature type="transmembrane region" description="Helical" evidence="6">
    <location>
        <begin position="228"/>
        <end position="250"/>
    </location>
</feature>
<organism evidence="8 9">
    <name type="scientific">Flavobacterium flavipallidum</name>
    <dbReference type="NCBI Taxonomy" id="3139140"/>
    <lineage>
        <taxon>Bacteria</taxon>
        <taxon>Pseudomonadati</taxon>
        <taxon>Bacteroidota</taxon>
        <taxon>Flavobacteriia</taxon>
        <taxon>Flavobacteriales</taxon>
        <taxon>Flavobacteriaceae</taxon>
        <taxon>Flavobacterium</taxon>
    </lineage>
</organism>
<dbReference type="Gene3D" id="3.40.30.10">
    <property type="entry name" value="Glutaredoxin"/>
    <property type="match status" value="1"/>
</dbReference>
<evidence type="ECO:0000256" key="6">
    <source>
        <dbReference type="SAM" id="Phobius"/>
    </source>
</evidence>
<keyword evidence="3" id="KW-0201">Cytochrome c-type biogenesis</keyword>
<dbReference type="Pfam" id="PF02683">
    <property type="entry name" value="DsbD_TM"/>
    <property type="match status" value="1"/>
</dbReference>
<sequence>MKKILFVYALLVFVTLGYSQNIDPVKWTTSVEKISATEYDLVTKATIESGWSLFSQTVPDGGPTATSFIYDDSAGNFTIVGNTTEDEGKTAEDAVYKLKIKSFEKEATFKQRIETKGDVKTIAAFLEFVASNGKESLPVKEVELSFDLSAATAPVATATSTTEVDKSAVSEGEKTDSNSKKGIWSIFFIAFLSGFAALLTPCVFPMIPMTVSFFTKQSKNKAVGVRNAIIYGLCIIFIYVLLGTAVTSIFGADALNALATNVWFNIIFFILLVVFATSFLGAFEIMLPNSWANKVDSQADRGGMIGIFFMALALAIVSFSCTGPIVGTLLVEAASKGGLAPIIGMLGFSMAIALPFALFAAFPGWLNSLPKSGGWLNTVKVVLGFLELALAFKFLSQADLVSQTHLIEREVFIAIWIAVFGALAFYLFGKIQLPHDSPLSHISVGRLSLGLVVLSFTIYMIPGLWGAPLNLISAFPPPQEYSESPYGVGYSKAGDGSAAAETVLPEGAHLLAPHDIVAFDDYDKGLAYAKEVGKPVMLDFTGWACVNCRKMEQNVWPKPEILEILKKDVVLISLYVDDKRPLEESEITESKLQPGKKLKYIGQKWSELQTIRYKANSQPFYVLMDHNENNLIDPVGYTPDVPTFHQWLKDGISKFKK</sequence>
<evidence type="ECO:0000256" key="1">
    <source>
        <dbReference type="ARBA" id="ARBA00004141"/>
    </source>
</evidence>
<evidence type="ECO:0000256" key="3">
    <source>
        <dbReference type="ARBA" id="ARBA00022748"/>
    </source>
</evidence>
<gene>
    <name evidence="8" type="ORF">AAEO59_11700</name>
</gene>
<keyword evidence="9" id="KW-1185">Reference proteome</keyword>
<evidence type="ECO:0000313" key="8">
    <source>
        <dbReference type="EMBL" id="MEL1241714.1"/>
    </source>
</evidence>
<evidence type="ECO:0000256" key="5">
    <source>
        <dbReference type="ARBA" id="ARBA00023136"/>
    </source>
</evidence>
<evidence type="ECO:0000256" key="4">
    <source>
        <dbReference type="ARBA" id="ARBA00022989"/>
    </source>
</evidence>
<dbReference type="EMBL" id="JBBYHU010000025">
    <property type="protein sequence ID" value="MEL1241714.1"/>
    <property type="molecule type" value="Genomic_DNA"/>
</dbReference>
<proteinExistence type="predicted"/>
<feature type="transmembrane region" description="Helical" evidence="6">
    <location>
        <begin position="374"/>
        <end position="391"/>
    </location>
</feature>
<keyword evidence="4 6" id="KW-1133">Transmembrane helix</keyword>
<keyword evidence="5 6" id="KW-0472">Membrane</keyword>
<keyword evidence="2 6" id="KW-0812">Transmembrane</keyword>
<feature type="transmembrane region" description="Helical" evidence="6">
    <location>
        <begin position="338"/>
        <end position="362"/>
    </location>
</feature>
<comment type="subcellular location">
    <subcellularLocation>
        <location evidence="1">Membrane</location>
        <topology evidence="1">Multi-pass membrane protein</topology>
    </subcellularLocation>
</comment>
<dbReference type="Pfam" id="PF13899">
    <property type="entry name" value="Thioredoxin_7"/>
    <property type="match status" value="1"/>
</dbReference>